<reference evidence="1" key="2">
    <citation type="journal article" date="2023" name="IMA Fungus">
        <title>Comparative genomic study of the Penicillium genus elucidates a diverse pangenome and 15 lateral gene transfer events.</title>
        <authorList>
            <person name="Petersen C."/>
            <person name="Sorensen T."/>
            <person name="Nielsen M.R."/>
            <person name="Sondergaard T.E."/>
            <person name="Sorensen J.L."/>
            <person name="Fitzpatrick D.A."/>
            <person name="Frisvad J.C."/>
            <person name="Nielsen K.L."/>
        </authorList>
    </citation>
    <scope>NUCLEOTIDE SEQUENCE</scope>
    <source>
        <strain evidence="1">IBT 3081</strain>
    </source>
</reference>
<dbReference type="EMBL" id="JAPZBT010000003">
    <property type="protein sequence ID" value="KAJ5365239.1"/>
    <property type="molecule type" value="Genomic_DNA"/>
</dbReference>
<dbReference type="GeneID" id="81465038"/>
<accession>A0A9W9RUI3</accession>
<dbReference type="RefSeq" id="XP_056576706.1">
    <property type="nucleotide sequence ID" value="XM_056725855.1"/>
</dbReference>
<sequence length="163" mass="18379">MAVTASTDVFGLKRTGESLRGKQNYLSREYRAMQKSLSEASQPGERQPRVRREEALRIFLPPPPIFTPRVSSTKTRNLLHAMQQLAYTERCCMTGAPGGADQSLPGEIEIQPWATVRRANDLIGYTIQMPHTLRSDPSRYVAYRWKFIRRVAAASRASQNAAI</sequence>
<keyword evidence="2" id="KW-1185">Reference proteome</keyword>
<protein>
    <submittedName>
        <fullName evidence="1">Uncharacterized protein</fullName>
    </submittedName>
</protein>
<dbReference type="Proteomes" id="UP001147752">
    <property type="component" value="Unassembled WGS sequence"/>
</dbReference>
<gene>
    <name evidence="1" type="ORF">N7517_008125</name>
</gene>
<reference evidence="1" key="1">
    <citation type="submission" date="2022-12" db="EMBL/GenBank/DDBJ databases">
        <authorList>
            <person name="Petersen C."/>
        </authorList>
    </citation>
    <scope>NUCLEOTIDE SEQUENCE</scope>
    <source>
        <strain evidence="1">IBT 3081</strain>
    </source>
</reference>
<name>A0A9W9RUI3_9EURO</name>
<evidence type="ECO:0000313" key="1">
    <source>
        <dbReference type="EMBL" id="KAJ5365239.1"/>
    </source>
</evidence>
<comment type="caution">
    <text evidence="1">The sequence shown here is derived from an EMBL/GenBank/DDBJ whole genome shotgun (WGS) entry which is preliminary data.</text>
</comment>
<proteinExistence type="predicted"/>
<dbReference type="AlphaFoldDB" id="A0A9W9RUI3"/>
<evidence type="ECO:0000313" key="2">
    <source>
        <dbReference type="Proteomes" id="UP001147752"/>
    </source>
</evidence>
<dbReference type="OrthoDB" id="4331574at2759"/>
<organism evidence="1 2">
    <name type="scientific">Penicillium concentricum</name>
    <dbReference type="NCBI Taxonomy" id="293559"/>
    <lineage>
        <taxon>Eukaryota</taxon>
        <taxon>Fungi</taxon>
        <taxon>Dikarya</taxon>
        <taxon>Ascomycota</taxon>
        <taxon>Pezizomycotina</taxon>
        <taxon>Eurotiomycetes</taxon>
        <taxon>Eurotiomycetidae</taxon>
        <taxon>Eurotiales</taxon>
        <taxon>Aspergillaceae</taxon>
        <taxon>Penicillium</taxon>
    </lineage>
</organism>